<dbReference type="Gene3D" id="1.10.10.60">
    <property type="entry name" value="Homeodomain-like"/>
    <property type="match status" value="2"/>
</dbReference>
<name>A0ABT6TIB7_9BACL</name>
<dbReference type="Gene3D" id="3.40.50.2300">
    <property type="match status" value="1"/>
</dbReference>
<protein>
    <submittedName>
        <fullName evidence="11">Response regulator</fullName>
    </submittedName>
</protein>
<dbReference type="Pfam" id="PF17853">
    <property type="entry name" value="GGDEF_2"/>
    <property type="match status" value="1"/>
</dbReference>
<keyword evidence="5" id="KW-0805">Transcription regulation</keyword>
<dbReference type="RefSeq" id="WP_282908508.1">
    <property type="nucleotide sequence ID" value="NZ_JAGRPV010000001.1"/>
</dbReference>
<dbReference type="SMART" id="SM00342">
    <property type="entry name" value="HTH_ARAC"/>
    <property type="match status" value="1"/>
</dbReference>
<dbReference type="Proteomes" id="UP001161691">
    <property type="component" value="Unassembled WGS sequence"/>
</dbReference>
<dbReference type="InterPro" id="IPR041522">
    <property type="entry name" value="CdaR_GGDEF"/>
</dbReference>
<evidence type="ECO:0000313" key="11">
    <source>
        <dbReference type="EMBL" id="MDI4645597.1"/>
    </source>
</evidence>
<comment type="subcellular location">
    <subcellularLocation>
        <location evidence="1">Cytoplasm</location>
    </subcellularLocation>
</comment>
<feature type="domain" description="HTH araC/xylS-type" evidence="9">
    <location>
        <begin position="312"/>
        <end position="410"/>
    </location>
</feature>
<gene>
    <name evidence="11" type="ORF">KB449_11520</name>
</gene>
<dbReference type="PROSITE" id="PS00041">
    <property type="entry name" value="HTH_ARAC_FAMILY_1"/>
    <property type="match status" value="1"/>
</dbReference>
<evidence type="ECO:0000313" key="12">
    <source>
        <dbReference type="Proteomes" id="UP001161691"/>
    </source>
</evidence>
<dbReference type="Pfam" id="PF12833">
    <property type="entry name" value="HTH_18"/>
    <property type="match status" value="1"/>
</dbReference>
<evidence type="ECO:0000259" key="10">
    <source>
        <dbReference type="PROSITE" id="PS50110"/>
    </source>
</evidence>
<dbReference type="InterPro" id="IPR001789">
    <property type="entry name" value="Sig_transdc_resp-reg_receiver"/>
</dbReference>
<dbReference type="InterPro" id="IPR011006">
    <property type="entry name" value="CheY-like_superfamily"/>
</dbReference>
<dbReference type="PANTHER" id="PTHR42713:SF3">
    <property type="entry name" value="TRANSCRIPTIONAL REGULATORY PROTEIN HPTR"/>
    <property type="match status" value="1"/>
</dbReference>
<comment type="caution">
    <text evidence="11">The sequence shown here is derived from an EMBL/GenBank/DDBJ whole genome shotgun (WGS) entry which is preliminary data.</text>
</comment>
<dbReference type="SUPFAM" id="SSF52172">
    <property type="entry name" value="CheY-like"/>
    <property type="match status" value="1"/>
</dbReference>
<keyword evidence="2" id="KW-0963">Cytoplasm</keyword>
<dbReference type="CDD" id="cd17536">
    <property type="entry name" value="REC_YesN-like"/>
    <property type="match status" value="1"/>
</dbReference>
<dbReference type="InterPro" id="IPR018062">
    <property type="entry name" value="HTH_AraC-typ_CS"/>
</dbReference>
<keyword evidence="12" id="KW-1185">Reference proteome</keyword>
<dbReference type="SMART" id="SM00448">
    <property type="entry name" value="REC"/>
    <property type="match status" value="1"/>
</dbReference>
<feature type="modified residue" description="4-aspartylphosphate" evidence="8">
    <location>
        <position position="56"/>
    </location>
</feature>
<dbReference type="PANTHER" id="PTHR42713">
    <property type="entry name" value="HISTIDINE KINASE-RELATED"/>
    <property type="match status" value="1"/>
</dbReference>
<dbReference type="EMBL" id="JAGRPV010000001">
    <property type="protein sequence ID" value="MDI4645597.1"/>
    <property type="molecule type" value="Genomic_DNA"/>
</dbReference>
<dbReference type="Pfam" id="PF00072">
    <property type="entry name" value="Response_reg"/>
    <property type="match status" value="1"/>
</dbReference>
<sequence>MTWTVWIADDERIQREGIVEHVPWQQMGLVLAGTAANGKEALEGMQAAPPDILVTDIKMPLMGGLDLAKQAKALNPRMKIVIISGYDDFEYARTAIELSATAYLLKPLDFYALLETLKSVASACEEEAGQERTRLELQRRMAETEPLAVRQLLRDVLQGRLADPDAIEAMMRDAGMPAADEYAVAVLRGAEERPGAKDKGSCATQLAQNLASIGRALRWSEWYWSDGDELVWIAAAAEEEAVRALEALRVYANGELGTHLAACVCGGISDPGGFPESYRRASAELSRRAGQDPNKTVILGGARVLNKELPVQRIITYIETRYGGPITVEELAKMVFLTPNYISNLFKEQTGETIIDYVTGVRLRHARHQLADPNRKIYEIAESTGFNSTSYFSVVFKNAYGVSPKEYRESLRERIPE</sequence>
<dbReference type="InterPro" id="IPR051552">
    <property type="entry name" value="HptR"/>
</dbReference>
<reference evidence="11" key="1">
    <citation type="submission" date="2023-04" db="EMBL/GenBank/DDBJ databases">
        <title>Comparative genomic analysis of Cohnella hashimotonis sp. nov., isolated from the International Space Station.</title>
        <authorList>
            <person name="Venkateswaran K."/>
            <person name="Simpson A."/>
        </authorList>
    </citation>
    <scope>NUCLEOTIDE SEQUENCE</scope>
    <source>
        <strain evidence="11">F6_2S_P_1</strain>
    </source>
</reference>
<dbReference type="InterPro" id="IPR018060">
    <property type="entry name" value="HTH_AraC"/>
</dbReference>
<dbReference type="InterPro" id="IPR009057">
    <property type="entry name" value="Homeodomain-like_sf"/>
</dbReference>
<dbReference type="InterPro" id="IPR020449">
    <property type="entry name" value="Tscrpt_reg_AraC-type_HTH"/>
</dbReference>
<evidence type="ECO:0000256" key="7">
    <source>
        <dbReference type="ARBA" id="ARBA00023163"/>
    </source>
</evidence>
<evidence type="ECO:0000256" key="1">
    <source>
        <dbReference type="ARBA" id="ARBA00004496"/>
    </source>
</evidence>
<keyword evidence="3 8" id="KW-0597">Phosphoprotein</keyword>
<dbReference type="SUPFAM" id="SSF46689">
    <property type="entry name" value="Homeodomain-like"/>
    <property type="match status" value="2"/>
</dbReference>
<evidence type="ECO:0000259" key="9">
    <source>
        <dbReference type="PROSITE" id="PS01124"/>
    </source>
</evidence>
<evidence type="ECO:0000256" key="5">
    <source>
        <dbReference type="ARBA" id="ARBA00023015"/>
    </source>
</evidence>
<dbReference type="PRINTS" id="PR00032">
    <property type="entry name" value="HTHARAC"/>
</dbReference>
<evidence type="ECO:0000256" key="6">
    <source>
        <dbReference type="ARBA" id="ARBA00023125"/>
    </source>
</evidence>
<organism evidence="11 12">
    <name type="scientific">Cohnella hashimotonis</name>
    <dbReference type="NCBI Taxonomy" id="2826895"/>
    <lineage>
        <taxon>Bacteria</taxon>
        <taxon>Bacillati</taxon>
        <taxon>Bacillota</taxon>
        <taxon>Bacilli</taxon>
        <taxon>Bacillales</taxon>
        <taxon>Paenibacillaceae</taxon>
        <taxon>Cohnella</taxon>
    </lineage>
</organism>
<evidence type="ECO:0000256" key="3">
    <source>
        <dbReference type="ARBA" id="ARBA00022553"/>
    </source>
</evidence>
<keyword evidence="4" id="KW-0902">Two-component regulatory system</keyword>
<evidence type="ECO:0000256" key="4">
    <source>
        <dbReference type="ARBA" id="ARBA00023012"/>
    </source>
</evidence>
<feature type="domain" description="Response regulatory" evidence="10">
    <location>
        <begin position="4"/>
        <end position="121"/>
    </location>
</feature>
<evidence type="ECO:0000256" key="2">
    <source>
        <dbReference type="ARBA" id="ARBA00022490"/>
    </source>
</evidence>
<dbReference type="PROSITE" id="PS50110">
    <property type="entry name" value="RESPONSE_REGULATORY"/>
    <property type="match status" value="1"/>
</dbReference>
<dbReference type="PROSITE" id="PS01124">
    <property type="entry name" value="HTH_ARAC_FAMILY_2"/>
    <property type="match status" value="1"/>
</dbReference>
<accession>A0ABT6TIB7</accession>
<keyword evidence="6" id="KW-0238">DNA-binding</keyword>
<proteinExistence type="predicted"/>
<evidence type="ECO:0000256" key="8">
    <source>
        <dbReference type="PROSITE-ProRule" id="PRU00169"/>
    </source>
</evidence>
<keyword evidence="7" id="KW-0804">Transcription</keyword>